<gene>
    <name evidence="6" type="ORF">HGRIS_004097</name>
</gene>
<proteinExistence type="inferred from homology"/>
<evidence type="ECO:0000256" key="3">
    <source>
        <dbReference type="SAM" id="MobiDB-lite"/>
    </source>
</evidence>
<dbReference type="InterPro" id="IPR016024">
    <property type="entry name" value="ARM-type_fold"/>
</dbReference>
<dbReference type="Gene3D" id="1.25.10.10">
    <property type="entry name" value="Leucine-rich Repeat Variant"/>
    <property type="match status" value="1"/>
</dbReference>
<feature type="domain" description="Protein HGH1 N-terminal" evidence="4">
    <location>
        <begin position="105"/>
        <end position="343"/>
    </location>
</feature>
<evidence type="ECO:0000259" key="5">
    <source>
        <dbReference type="Pfam" id="PF04064"/>
    </source>
</evidence>
<evidence type="ECO:0000256" key="2">
    <source>
        <dbReference type="ARBA" id="ARBA00014076"/>
    </source>
</evidence>
<evidence type="ECO:0000313" key="7">
    <source>
        <dbReference type="Proteomes" id="UP001556367"/>
    </source>
</evidence>
<dbReference type="InterPro" id="IPR007205">
    <property type="entry name" value="Protein_HGH1_N"/>
</dbReference>
<accession>A0ABR3JI40</accession>
<organism evidence="6 7">
    <name type="scientific">Hohenbuehelia grisea</name>
    <dbReference type="NCBI Taxonomy" id="104357"/>
    <lineage>
        <taxon>Eukaryota</taxon>
        <taxon>Fungi</taxon>
        <taxon>Dikarya</taxon>
        <taxon>Basidiomycota</taxon>
        <taxon>Agaricomycotina</taxon>
        <taxon>Agaricomycetes</taxon>
        <taxon>Agaricomycetidae</taxon>
        <taxon>Agaricales</taxon>
        <taxon>Pleurotineae</taxon>
        <taxon>Pleurotaceae</taxon>
        <taxon>Hohenbuehelia</taxon>
    </lineage>
</organism>
<dbReference type="EMBL" id="JASNQZ010000007">
    <property type="protein sequence ID" value="KAL0955192.1"/>
    <property type="molecule type" value="Genomic_DNA"/>
</dbReference>
<dbReference type="PANTHER" id="PTHR13387">
    <property type="entry name" value="PROTEIN HGH1 HOMOLOG"/>
    <property type="match status" value="1"/>
</dbReference>
<keyword evidence="7" id="KW-1185">Reference proteome</keyword>
<feature type="domain" description="Protein HGH1 C-terminal" evidence="5">
    <location>
        <begin position="349"/>
        <end position="400"/>
    </location>
</feature>
<dbReference type="InterPro" id="IPR039717">
    <property type="entry name" value="Hgh1"/>
</dbReference>
<dbReference type="InterPro" id="IPR007206">
    <property type="entry name" value="Protein_HGH1_C"/>
</dbReference>
<dbReference type="PANTHER" id="PTHR13387:SF9">
    <property type="entry name" value="PROTEIN HGH1 HOMOLOG"/>
    <property type="match status" value="1"/>
</dbReference>
<comment type="caution">
    <text evidence="6">The sequence shown here is derived from an EMBL/GenBank/DDBJ whole genome shotgun (WGS) entry which is preliminary data.</text>
</comment>
<evidence type="ECO:0000259" key="4">
    <source>
        <dbReference type="Pfam" id="PF04063"/>
    </source>
</evidence>
<evidence type="ECO:0000256" key="1">
    <source>
        <dbReference type="ARBA" id="ARBA00006712"/>
    </source>
</evidence>
<name>A0ABR3JI40_9AGAR</name>
<reference evidence="7" key="1">
    <citation type="submission" date="2024-06" db="EMBL/GenBank/DDBJ databases">
        <title>Multi-omics analyses provide insights into the biosynthesis of the anticancer antibiotic pleurotin in Hohenbuehelia grisea.</title>
        <authorList>
            <person name="Weaver J.A."/>
            <person name="Alberti F."/>
        </authorList>
    </citation>
    <scope>NUCLEOTIDE SEQUENCE [LARGE SCALE GENOMIC DNA]</scope>
    <source>
        <strain evidence="7">T-177</strain>
    </source>
</reference>
<protein>
    <recommendedName>
        <fullName evidence="2">Protein HGH1 homolog</fullName>
    </recommendedName>
</protein>
<comment type="similarity">
    <text evidence="1">Belongs to the HGH1 family.</text>
</comment>
<feature type="compositionally biased region" description="Acidic residues" evidence="3">
    <location>
        <begin position="423"/>
        <end position="437"/>
    </location>
</feature>
<dbReference type="Pfam" id="PF04064">
    <property type="entry name" value="DUF384"/>
    <property type="match status" value="1"/>
</dbReference>
<sequence length="437" mass="48033">MEAQLQELLPFLRDRNPQARQLALSGLLPQTAKEAPHRKLFFAGLQSGGLQKAKDNDVIRDLKLLCRDQLSVSHDAFRALVNLSDSSMVVNALSEPSFLEFIVSYILNPHSILADLAAMMLSNLTSSSIACSIVLSMTIPVIITKNFPNSAYPTQSRCGSCAAPVPYPAGETKNVPALPLLVDAFVQGASVDHEGDLSKRLRKGDLHFLASVFANITATPTGQKFFLEPKPFNPMKPSESIEYPLTRLVPFTEHKDVIRRGGVASTLKNCSFYVAGHKAILSPDTEKVASGSSIAASGVDALPYILLPLAGPEEFDLDDQEKLPAALQMLPSDKKREQDPAIRLTHIETLLLLCHTRWGRDYQREHGVYEIIRAAHEVETVDKISEHIERLVQLIQGEEPSGAIEEVETNDVTTSVPTPVQAPEEDEDDEESRIEEV</sequence>
<dbReference type="InterPro" id="IPR011989">
    <property type="entry name" value="ARM-like"/>
</dbReference>
<feature type="region of interest" description="Disordered" evidence="3">
    <location>
        <begin position="399"/>
        <end position="437"/>
    </location>
</feature>
<dbReference type="Proteomes" id="UP001556367">
    <property type="component" value="Unassembled WGS sequence"/>
</dbReference>
<dbReference type="Pfam" id="PF04063">
    <property type="entry name" value="DUF383"/>
    <property type="match status" value="1"/>
</dbReference>
<dbReference type="SUPFAM" id="SSF48371">
    <property type="entry name" value="ARM repeat"/>
    <property type="match status" value="1"/>
</dbReference>
<evidence type="ECO:0000313" key="6">
    <source>
        <dbReference type="EMBL" id="KAL0955192.1"/>
    </source>
</evidence>